<dbReference type="OrthoDB" id="167133at2759"/>
<name>A0A1V9ZIG7_ACHHY</name>
<sequence length="424" mass="45427">MDHSRPMLQPDFLDDDLWTILDDHAPGARPAADMAKDEPSLWPPAPAEAPPSFLTTLPSAPTAGVGPLSLPIHPTGGSLSKPVFRHDGLLVVGSEASAADAAGTQHGLFVTNFRAPDSSFLALPQAVRDLQWVQSHAVALAVGKDIQLLRVGHEAADCQLQGARILECGRQPRVAPITMTHSDLIRELAVSPLEPRHVLSGGFDETVCMTDVEVGDVLLKFDARDVVSSLRWVPDGGHQHHVSWTTDGGAFSIADTRIKSAAGQLHLPSPSLLRFDVTGGLFSHEFTSAHHVVLAYEHGYLAFLDTRMLPRPSACHMLCKAPLATLGEVRRSLCSDFALFGYGGFVVADLSQTTTPEARCVVCVVSSGATPTLRREFAPVGMDQRKTSGDFAVDNVNLLAVSDSAGIVAIYDMQTLRSHDTFSL</sequence>
<evidence type="ECO:0000313" key="3">
    <source>
        <dbReference type="Proteomes" id="UP000243579"/>
    </source>
</evidence>
<dbReference type="InterPro" id="IPR015943">
    <property type="entry name" value="WD40/YVTN_repeat-like_dom_sf"/>
</dbReference>
<proteinExistence type="predicted"/>
<evidence type="ECO:0000256" key="1">
    <source>
        <dbReference type="SAM" id="MobiDB-lite"/>
    </source>
</evidence>
<keyword evidence="3" id="KW-1185">Reference proteome</keyword>
<organism evidence="2 3">
    <name type="scientific">Achlya hypogyna</name>
    <name type="common">Oomycete</name>
    <name type="synonym">Protoachlya hypogyna</name>
    <dbReference type="NCBI Taxonomy" id="1202772"/>
    <lineage>
        <taxon>Eukaryota</taxon>
        <taxon>Sar</taxon>
        <taxon>Stramenopiles</taxon>
        <taxon>Oomycota</taxon>
        <taxon>Saprolegniomycetes</taxon>
        <taxon>Saprolegniales</taxon>
        <taxon>Achlyaceae</taxon>
        <taxon>Achlya</taxon>
    </lineage>
</organism>
<feature type="region of interest" description="Disordered" evidence="1">
    <location>
        <begin position="28"/>
        <end position="60"/>
    </location>
</feature>
<dbReference type="AlphaFoldDB" id="A0A1V9ZIG7"/>
<accession>A0A1V9ZIG7</accession>
<dbReference type="SUPFAM" id="SSF50998">
    <property type="entry name" value="Quinoprotein alcohol dehydrogenase-like"/>
    <property type="match status" value="1"/>
</dbReference>
<comment type="caution">
    <text evidence="2">The sequence shown here is derived from an EMBL/GenBank/DDBJ whole genome shotgun (WGS) entry which is preliminary data.</text>
</comment>
<dbReference type="Proteomes" id="UP000243579">
    <property type="component" value="Unassembled WGS sequence"/>
</dbReference>
<dbReference type="EMBL" id="JNBR01000096">
    <property type="protein sequence ID" value="OQR97793.1"/>
    <property type="molecule type" value="Genomic_DNA"/>
</dbReference>
<reference evidence="2 3" key="1">
    <citation type="journal article" date="2014" name="Genome Biol. Evol.">
        <title>The secreted proteins of Achlya hypogyna and Thraustotheca clavata identify the ancestral oomycete secretome and reveal gene acquisitions by horizontal gene transfer.</title>
        <authorList>
            <person name="Misner I."/>
            <person name="Blouin N."/>
            <person name="Leonard G."/>
            <person name="Richards T.A."/>
            <person name="Lane C.E."/>
        </authorList>
    </citation>
    <scope>NUCLEOTIDE SEQUENCE [LARGE SCALE GENOMIC DNA]</scope>
    <source>
        <strain evidence="2 3">ATCC 48635</strain>
    </source>
</reference>
<dbReference type="InterPro" id="IPR011047">
    <property type="entry name" value="Quinoprotein_ADH-like_sf"/>
</dbReference>
<gene>
    <name evidence="2" type="ORF">ACHHYP_10039</name>
</gene>
<dbReference type="Gene3D" id="2.130.10.10">
    <property type="entry name" value="YVTN repeat-like/Quinoprotein amine dehydrogenase"/>
    <property type="match status" value="1"/>
</dbReference>
<protein>
    <submittedName>
        <fullName evidence="2">Uncharacterized protein</fullName>
    </submittedName>
</protein>
<evidence type="ECO:0000313" key="2">
    <source>
        <dbReference type="EMBL" id="OQR97793.1"/>
    </source>
</evidence>